<evidence type="ECO:0000313" key="15">
    <source>
        <dbReference type="Proteomes" id="UP000242180"/>
    </source>
</evidence>
<dbReference type="InterPro" id="IPR014746">
    <property type="entry name" value="Gln_synth/guanido_kin_cat_dom"/>
</dbReference>
<dbReference type="PROSITE" id="PS00181">
    <property type="entry name" value="GLNA_ATP"/>
    <property type="match status" value="1"/>
</dbReference>
<dbReference type="InterPro" id="IPR027302">
    <property type="entry name" value="Gln_synth_N_conserv_site"/>
</dbReference>
<dbReference type="InterPro" id="IPR008146">
    <property type="entry name" value="Gln_synth_cat_dom"/>
</dbReference>
<proteinExistence type="inferred from homology"/>
<dbReference type="PROSITE" id="PS51987">
    <property type="entry name" value="GS_CATALYTIC"/>
    <property type="match status" value="1"/>
</dbReference>
<comment type="similarity">
    <text evidence="1 9 10">Belongs to the glutamine synthetase family.</text>
</comment>
<evidence type="ECO:0000256" key="7">
    <source>
        <dbReference type="ARBA" id="ARBA00022840"/>
    </source>
</evidence>
<evidence type="ECO:0000256" key="10">
    <source>
        <dbReference type="RuleBase" id="RU000384"/>
    </source>
</evidence>
<evidence type="ECO:0000256" key="4">
    <source>
        <dbReference type="ARBA" id="ARBA00021364"/>
    </source>
</evidence>
<comment type="caution">
    <text evidence="14">The sequence shown here is derived from an EMBL/GenBank/DDBJ whole genome shotgun (WGS) entry which is preliminary data.</text>
</comment>
<name>A0A1X2HAA6_SYNRA</name>
<dbReference type="GO" id="GO:0005524">
    <property type="term" value="F:ATP binding"/>
    <property type="evidence" value="ECO:0007669"/>
    <property type="project" value="UniProtKB-KW"/>
</dbReference>
<evidence type="ECO:0000313" key="14">
    <source>
        <dbReference type="EMBL" id="ORY95575.1"/>
    </source>
</evidence>
<dbReference type="Proteomes" id="UP000242180">
    <property type="component" value="Unassembled WGS sequence"/>
</dbReference>
<dbReference type="SUPFAM" id="SSF54368">
    <property type="entry name" value="Glutamine synthetase, N-terminal domain"/>
    <property type="match status" value="1"/>
</dbReference>
<dbReference type="PANTHER" id="PTHR20852:SF57">
    <property type="entry name" value="GLUTAMINE SYNTHETASE 2 CYTOPLASMIC"/>
    <property type="match status" value="1"/>
</dbReference>
<comment type="subunit">
    <text evidence="2">Homooctamer.</text>
</comment>
<dbReference type="GO" id="GO:0019676">
    <property type="term" value="P:ammonia assimilation cycle"/>
    <property type="evidence" value="ECO:0007669"/>
    <property type="project" value="EnsemblFungi"/>
</dbReference>
<keyword evidence="5 11" id="KW-0436">Ligase</keyword>
<dbReference type="SUPFAM" id="SSF55931">
    <property type="entry name" value="Glutamine synthetase/guanido kinase"/>
    <property type="match status" value="1"/>
</dbReference>
<dbReference type="Gene3D" id="3.30.590.10">
    <property type="entry name" value="Glutamine synthetase/guanido kinase, catalytic domain"/>
    <property type="match status" value="1"/>
</dbReference>
<feature type="domain" description="GS beta-grasp" evidence="12">
    <location>
        <begin position="22"/>
        <end position="101"/>
    </location>
</feature>
<keyword evidence="6 11" id="KW-0547">Nucleotide-binding</keyword>
<dbReference type="EC" id="6.3.1.2" evidence="3 11"/>
<reference evidence="14 15" key="1">
    <citation type="submission" date="2016-07" db="EMBL/GenBank/DDBJ databases">
        <title>Pervasive Adenine N6-methylation of Active Genes in Fungi.</title>
        <authorList>
            <consortium name="DOE Joint Genome Institute"/>
            <person name="Mondo S.J."/>
            <person name="Dannebaum R.O."/>
            <person name="Kuo R.C."/>
            <person name="Labutti K."/>
            <person name="Haridas S."/>
            <person name="Kuo A."/>
            <person name="Salamov A."/>
            <person name="Ahrendt S.R."/>
            <person name="Lipzen A."/>
            <person name="Sullivan W."/>
            <person name="Andreopoulos W.B."/>
            <person name="Clum A."/>
            <person name="Lindquist E."/>
            <person name="Daum C."/>
            <person name="Ramamoorthy G.K."/>
            <person name="Gryganskyi A."/>
            <person name="Culley D."/>
            <person name="Magnuson J.K."/>
            <person name="James T.Y."/>
            <person name="O'Malley M.A."/>
            <person name="Stajich J.E."/>
            <person name="Spatafora J.W."/>
            <person name="Visel A."/>
            <person name="Grigoriev I.V."/>
        </authorList>
    </citation>
    <scope>NUCLEOTIDE SEQUENCE [LARGE SCALE GENOMIC DNA]</scope>
    <source>
        <strain evidence="14 15">NRRL 2496</strain>
    </source>
</reference>
<keyword evidence="7 11" id="KW-0067">ATP-binding</keyword>
<evidence type="ECO:0000256" key="2">
    <source>
        <dbReference type="ARBA" id="ARBA00011823"/>
    </source>
</evidence>
<evidence type="ECO:0000256" key="11">
    <source>
        <dbReference type="RuleBase" id="RU004356"/>
    </source>
</evidence>
<dbReference type="EMBL" id="MCGN01000006">
    <property type="protein sequence ID" value="ORY95575.1"/>
    <property type="molecule type" value="Genomic_DNA"/>
</dbReference>
<evidence type="ECO:0000256" key="1">
    <source>
        <dbReference type="ARBA" id="ARBA00009897"/>
    </source>
</evidence>
<evidence type="ECO:0000256" key="5">
    <source>
        <dbReference type="ARBA" id="ARBA00022598"/>
    </source>
</evidence>
<dbReference type="Pfam" id="PF03951">
    <property type="entry name" value="Gln-synt_N"/>
    <property type="match status" value="1"/>
</dbReference>
<dbReference type="PANTHER" id="PTHR20852">
    <property type="entry name" value="GLUTAMINE SYNTHETASE"/>
    <property type="match status" value="1"/>
</dbReference>
<feature type="domain" description="GS catalytic" evidence="13">
    <location>
        <begin position="108"/>
        <end position="354"/>
    </location>
</feature>
<dbReference type="GO" id="GO:0006542">
    <property type="term" value="P:glutamine biosynthetic process"/>
    <property type="evidence" value="ECO:0007669"/>
    <property type="project" value="EnsemblFungi"/>
</dbReference>
<dbReference type="PROSITE" id="PS51986">
    <property type="entry name" value="GS_BETA_GRASP"/>
    <property type="match status" value="1"/>
</dbReference>
<comment type="catalytic activity">
    <reaction evidence="8 11">
        <text>L-glutamate + NH4(+) + ATP = L-glutamine + ADP + phosphate + H(+)</text>
        <dbReference type="Rhea" id="RHEA:16169"/>
        <dbReference type="ChEBI" id="CHEBI:15378"/>
        <dbReference type="ChEBI" id="CHEBI:28938"/>
        <dbReference type="ChEBI" id="CHEBI:29985"/>
        <dbReference type="ChEBI" id="CHEBI:30616"/>
        <dbReference type="ChEBI" id="CHEBI:43474"/>
        <dbReference type="ChEBI" id="CHEBI:58359"/>
        <dbReference type="ChEBI" id="CHEBI:456216"/>
        <dbReference type="EC" id="6.3.1.2"/>
    </reaction>
</comment>
<evidence type="ECO:0000256" key="6">
    <source>
        <dbReference type="ARBA" id="ARBA00022741"/>
    </source>
</evidence>
<dbReference type="GO" id="GO:0034399">
    <property type="term" value="C:nuclear periphery"/>
    <property type="evidence" value="ECO:0007669"/>
    <property type="project" value="EnsemblFungi"/>
</dbReference>
<dbReference type="AlphaFoldDB" id="A0A1X2HAA6"/>
<dbReference type="Gene3D" id="3.10.20.70">
    <property type="entry name" value="Glutamine synthetase, N-terminal domain"/>
    <property type="match status" value="1"/>
</dbReference>
<accession>A0A1X2HAA6</accession>
<dbReference type="InterPro" id="IPR050292">
    <property type="entry name" value="Glutamine_Synthetase"/>
</dbReference>
<dbReference type="PROSITE" id="PS00180">
    <property type="entry name" value="GLNA_1"/>
    <property type="match status" value="1"/>
</dbReference>
<dbReference type="InterPro" id="IPR036651">
    <property type="entry name" value="Gln_synt_N_sf"/>
</dbReference>
<sequence length="354" mass="39306">MAVVSNASTLKKYLALDQKGAVQIEYIWIDGFNQLRSKTKTVKSVPKEVSELSEWNYDGSSTGQSEGHDSDVLLKPVAMYADPFRGGDNKLVLCETYNPDGTPHATNYRHACKKTMEAYAEHKPWFGIEQEYMLIDPETTRPYGWPRLGYPEPQGKYYCGVGAGKIFGRDIVEAHYRACLFAGINISGVNAEVAPGQFEYQVGPCEGLSMGDELWMARYILDRVAEDFGIAVTIHPKPIQGDWNGAGCHTNYSTEEMRQEGGLAAIEKAIEKMSLKHFEHIAVYGEDNDQRLTGKHETGHIGAFSYGIANRGASIRIPRHVGKEGKGYMEDRRPASNIDPYRVTAIIVESSLGP</sequence>
<dbReference type="OMA" id="TKDYADH"/>
<evidence type="ECO:0000259" key="13">
    <source>
        <dbReference type="PROSITE" id="PS51987"/>
    </source>
</evidence>
<organism evidence="14 15">
    <name type="scientific">Syncephalastrum racemosum</name>
    <name type="common">Filamentous fungus</name>
    <dbReference type="NCBI Taxonomy" id="13706"/>
    <lineage>
        <taxon>Eukaryota</taxon>
        <taxon>Fungi</taxon>
        <taxon>Fungi incertae sedis</taxon>
        <taxon>Mucoromycota</taxon>
        <taxon>Mucoromycotina</taxon>
        <taxon>Mucoromycetes</taxon>
        <taxon>Mucorales</taxon>
        <taxon>Syncephalastraceae</taxon>
        <taxon>Syncephalastrum</taxon>
    </lineage>
</organism>
<evidence type="ECO:0000259" key="12">
    <source>
        <dbReference type="PROSITE" id="PS51986"/>
    </source>
</evidence>
<evidence type="ECO:0000256" key="8">
    <source>
        <dbReference type="ARBA" id="ARBA00049436"/>
    </source>
</evidence>
<keyword evidence="15" id="KW-1185">Reference proteome</keyword>
<dbReference type="InterPro" id="IPR008147">
    <property type="entry name" value="Gln_synt_N"/>
</dbReference>
<dbReference type="FunFam" id="3.30.590.10:FF:000004">
    <property type="entry name" value="Glutamine synthetase"/>
    <property type="match status" value="1"/>
</dbReference>
<protein>
    <recommendedName>
        <fullName evidence="4 11">Glutamine synthetase</fullName>
        <ecNumber evidence="3 11">6.3.1.2</ecNumber>
    </recommendedName>
</protein>
<dbReference type="Pfam" id="PF00120">
    <property type="entry name" value="Gln-synt_C"/>
    <property type="match status" value="1"/>
</dbReference>
<dbReference type="OrthoDB" id="1936100at2759"/>
<dbReference type="InParanoid" id="A0A1X2HAA6"/>
<dbReference type="FunCoup" id="A0A1X2HAA6">
    <property type="interactions" value="611"/>
</dbReference>
<evidence type="ECO:0000256" key="3">
    <source>
        <dbReference type="ARBA" id="ARBA00012937"/>
    </source>
</evidence>
<dbReference type="GO" id="GO:0005737">
    <property type="term" value="C:cytoplasm"/>
    <property type="evidence" value="ECO:0007669"/>
    <property type="project" value="TreeGrafter"/>
</dbReference>
<dbReference type="STRING" id="13706.A0A1X2HAA6"/>
<dbReference type="SMART" id="SM01230">
    <property type="entry name" value="Gln-synt_C"/>
    <property type="match status" value="1"/>
</dbReference>
<dbReference type="GO" id="GO:0004356">
    <property type="term" value="F:glutamine synthetase activity"/>
    <property type="evidence" value="ECO:0007669"/>
    <property type="project" value="UniProtKB-EC"/>
</dbReference>
<dbReference type="InterPro" id="IPR027303">
    <property type="entry name" value="Gln_synth_gly_rich_site"/>
</dbReference>
<evidence type="ECO:0000256" key="9">
    <source>
        <dbReference type="PROSITE-ProRule" id="PRU01330"/>
    </source>
</evidence>
<gene>
    <name evidence="14" type="ORF">BCR43DRAFT_493204</name>
</gene>
<dbReference type="FunFam" id="3.10.20.70:FF:000004">
    <property type="entry name" value="Glutamine synthetase"/>
    <property type="match status" value="1"/>
</dbReference>